<feature type="region of interest" description="Disordered" evidence="7">
    <location>
        <begin position="551"/>
        <end position="570"/>
    </location>
</feature>
<feature type="compositionally biased region" description="Basic residues" evidence="7">
    <location>
        <begin position="75"/>
        <end position="91"/>
    </location>
</feature>
<feature type="compositionally biased region" description="Pro residues" evidence="7">
    <location>
        <begin position="435"/>
        <end position="449"/>
    </location>
</feature>
<dbReference type="SUPFAM" id="SSF54001">
    <property type="entry name" value="Cysteine proteinases"/>
    <property type="match status" value="1"/>
</dbReference>
<evidence type="ECO:0000256" key="6">
    <source>
        <dbReference type="ARBA" id="ARBA00022807"/>
    </source>
</evidence>
<evidence type="ECO:0000256" key="7">
    <source>
        <dbReference type="SAM" id="MobiDB-lite"/>
    </source>
</evidence>
<comment type="catalytic activity">
    <reaction evidence="1">
        <text>Thiol-dependent hydrolysis of ester, thioester, amide, peptide and isopeptide bonds formed by the C-terminal Gly of ubiquitin (a 76-residue protein attached to proteins as an intracellular targeting signal).</text>
        <dbReference type="EC" id="3.4.19.12"/>
    </reaction>
</comment>
<dbReference type="Gene3D" id="1.20.1300.20">
    <property type="entry name" value="Peptidase C65 Otubain, subdomain 2"/>
    <property type="match status" value="1"/>
</dbReference>
<accession>A0ABR3P5T8</accession>
<keyword evidence="3" id="KW-0645">Protease</keyword>
<feature type="compositionally biased region" description="Polar residues" evidence="7">
    <location>
        <begin position="474"/>
        <end position="483"/>
    </location>
</feature>
<dbReference type="Pfam" id="PF10275">
    <property type="entry name" value="Peptidase_C65"/>
    <property type="match status" value="1"/>
</dbReference>
<evidence type="ECO:0000256" key="5">
    <source>
        <dbReference type="ARBA" id="ARBA00022801"/>
    </source>
</evidence>
<sequence>MMMNQQHATIPEYYPSNRGDYGYDHFGVAQFAYRPAAPTTHLPLRPTTELGLPELHHQHQPLPPHHVNQQQRLLHTTHRHQQQVVHQHHQQPNRAQPQHLQQNMSNWQTDEDLAEFQELSNKYEPEATGPLVGERQSSAALATEYAAADPIYRTKTAKLPESYSHYRTCRGDGRCGWRAIAFAYFESLLRMGSKSKFLEEETRLKSLTNLMNIAGFDKWSYEDFADETYGLLRKYMGTVDDPDVEASLVADFNDEELQNYIITHFKVLAAAWMKTRPDEYAPFILPQTVDGYVEAAIMPHGTEIDHPGINAITDILLKPAGIALDVIYLDLSHGDEATTHQFAAGTDASATINLLYRPGHYDILYKRETSAQPQPPPQGVAAPTYLQYGTYDEEPIMDVGVPDFLAMMPGMSMVPNQTNWMANPFYPSTESTYSAPPPLPVQHHAPPPTASVAPAYSVPPSVATATPATPSPSQDFYGSNVSPTETATHHGLLFAHSNMARGTNFRPSQYMSSQSALASSGRNIDFQTSQFRNSHFNTAHFLNPDFHPDEWSPENDYITPNNRSKHKPSG</sequence>
<evidence type="ECO:0000256" key="4">
    <source>
        <dbReference type="ARBA" id="ARBA00022786"/>
    </source>
</evidence>
<dbReference type="EC" id="3.4.19.12" evidence="2"/>
<comment type="caution">
    <text evidence="8">The sequence shown here is derived from an EMBL/GenBank/DDBJ whole genome shotgun (WGS) entry which is preliminary data.</text>
</comment>
<evidence type="ECO:0000256" key="3">
    <source>
        <dbReference type="ARBA" id="ARBA00022670"/>
    </source>
</evidence>
<feature type="compositionally biased region" description="Low complexity" evidence="7">
    <location>
        <begin position="458"/>
        <end position="473"/>
    </location>
</feature>
<evidence type="ECO:0000256" key="2">
    <source>
        <dbReference type="ARBA" id="ARBA00012759"/>
    </source>
</evidence>
<dbReference type="PANTHER" id="PTHR12931:SF15">
    <property type="entry name" value="UBIQUITIN THIOESTERASE OTUBAIN-LIKE"/>
    <property type="match status" value="1"/>
</dbReference>
<feature type="compositionally biased region" description="Polar residues" evidence="7">
    <location>
        <begin position="92"/>
        <end position="101"/>
    </location>
</feature>
<proteinExistence type="predicted"/>
<gene>
    <name evidence="8" type="ORF">AAFC00_005698</name>
</gene>
<evidence type="ECO:0000256" key="1">
    <source>
        <dbReference type="ARBA" id="ARBA00000707"/>
    </source>
</evidence>
<name>A0ABR3P5T8_9PEZI</name>
<dbReference type="CDD" id="cd22749">
    <property type="entry name" value="Otubain_C65"/>
    <property type="match status" value="1"/>
</dbReference>
<feature type="region of interest" description="Disordered" evidence="7">
    <location>
        <begin position="70"/>
        <end position="101"/>
    </location>
</feature>
<dbReference type="RefSeq" id="XP_069197723.1">
    <property type="nucleotide sequence ID" value="XM_069345521.1"/>
</dbReference>
<dbReference type="PANTHER" id="PTHR12931">
    <property type="entry name" value="UBIQUITIN THIOLESTERASE PROTEIN OTUB"/>
    <property type="match status" value="1"/>
</dbReference>
<keyword evidence="4" id="KW-0833">Ubl conjugation pathway</keyword>
<evidence type="ECO:0000313" key="8">
    <source>
        <dbReference type="EMBL" id="KAL1301447.1"/>
    </source>
</evidence>
<dbReference type="InterPro" id="IPR042468">
    <property type="entry name" value="Peptidase_C65_otubain_sub1"/>
</dbReference>
<dbReference type="Gene3D" id="3.30.200.60">
    <property type="entry name" value="Peptidase C65 Otubain, subdomain 1"/>
    <property type="match status" value="1"/>
</dbReference>
<keyword evidence="5" id="KW-0378">Hydrolase</keyword>
<dbReference type="InterPro" id="IPR038765">
    <property type="entry name" value="Papain-like_cys_pep_sf"/>
</dbReference>
<protein>
    <recommendedName>
        <fullName evidence="2">ubiquitinyl hydrolase 1</fullName>
        <ecNumber evidence="2">3.4.19.12</ecNumber>
    </recommendedName>
</protein>
<keyword evidence="6" id="KW-0788">Thiol protease</keyword>
<dbReference type="InterPro" id="IPR019400">
    <property type="entry name" value="Peptidase_C65_otubain"/>
</dbReference>
<dbReference type="InterPro" id="IPR042467">
    <property type="entry name" value="Peptidase_C65_otubain_sub2"/>
</dbReference>
<dbReference type="Proteomes" id="UP001562354">
    <property type="component" value="Unassembled WGS sequence"/>
</dbReference>
<dbReference type="EMBL" id="JBFMKM010000013">
    <property type="protein sequence ID" value="KAL1301447.1"/>
    <property type="molecule type" value="Genomic_DNA"/>
</dbReference>
<organism evidence="8 9">
    <name type="scientific">Neodothiora populina</name>
    <dbReference type="NCBI Taxonomy" id="2781224"/>
    <lineage>
        <taxon>Eukaryota</taxon>
        <taxon>Fungi</taxon>
        <taxon>Dikarya</taxon>
        <taxon>Ascomycota</taxon>
        <taxon>Pezizomycotina</taxon>
        <taxon>Dothideomycetes</taxon>
        <taxon>Dothideomycetidae</taxon>
        <taxon>Dothideales</taxon>
        <taxon>Dothioraceae</taxon>
        <taxon>Neodothiora</taxon>
    </lineage>
</organism>
<feature type="region of interest" description="Disordered" evidence="7">
    <location>
        <begin position="431"/>
        <end position="483"/>
    </location>
</feature>
<keyword evidence="9" id="KW-1185">Reference proteome</keyword>
<evidence type="ECO:0000313" key="9">
    <source>
        <dbReference type="Proteomes" id="UP001562354"/>
    </source>
</evidence>
<dbReference type="GeneID" id="95979397"/>
<reference evidence="8 9" key="1">
    <citation type="submission" date="2024-07" db="EMBL/GenBank/DDBJ databases">
        <title>Draft sequence of the Neodothiora populina.</title>
        <authorList>
            <person name="Drown D.D."/>
            <person name="Schuette U.S."/>
            <person name="Buechlein A.B."/>
            <person name="Rusch D.R."/>
            <person name="Winton L.W."/>
            <person name="Adams G.A."/>
        </authorList>
    </citation>
    <scope>NUCLEOTIDE SEQUENCE [LARGE SCALE GENOMIC DNA]</scope>
    <source>
        <strain evidence="8 9">CPC 39397</strain>
    </source>
</reference>